<organism evidence="5 6">
    <name type="scientific">Aquipuribacter hungaricus</name>
    <dbReference type="NCBI Taxonomy" id="545624"/>
    <lineage>
        <taxon>Bacteria</taxon>
        <taxon>Bacillati</taxon>
        <taxon>Actinomycetota</taxon>
        <taxon>Actinomycetes</taxon>
        <taxon>Micrococcales</taxon>
        <taxon>Intrasporangiaceae</taxon>
        <taxon>Aquipuribacter</taxon>
    </lineage>
</organism>
<feature type="domain" description="FMN hydroxy acid dehydrogenase" evidence="4">
    <location>
        <begin position="1"/>
        <end position="353"/>
    </location>
</feature>
<dbReference type="PANTHER" id="PTHR10578:SF149">
    <property type="entry name" value="2-HYDROXYACID OXIDASE 2"/>
    <property type="match status" value="1"/>
</dbReference>
<dbReference type="InterPro" id="IPR000262">
    <property type="entry name" value="FMN-dep_DH"/>
</dbReference>
<dbReference type="InterPro" id="IPR008259">
    <property type="entry name" value="FMN_hydac_DH_AS"/>
</dbReference>
<dbReference type="SUPFAM" id="SSF51395">
    <property type="entry name" value="FMN-linked oxidoreductases"/>
    <property type="match status" value="1"/>
</dbReference>
<accession>A0ABV7WI19</accession>
<dbReference type="Pfam" id="PF01070">
    <property type="entry name" value="FMN_dh"/>
    <property type="match status" value="1"/>
</dbReference>
<dbReference type="Proteomes" id="UP001595685">
    <property type="component" value="Unassembled WGS sequence"/>
</dbReference>
<reference evidence="6" key="1">
    <citation type="journal article" date="2019" name="Int. J. Syst. Evol. Microbiol.">
        <title>The Global Catalogue of Microorganisms (GCM) 10K type strain sequencing project: providing services to taxonomists for standard genome sequencing and annotation.</title>
        <authorList>
            <consortium name="The Broad Institute Genomics Platform"/>
            <consortium name="The Broad Institute Genome Sequencing Center for Infectious Disease"/>
            <person name="Wu L."/>
            <person name="Ma J."/>
        </authorList>
    </citation>
    <scope>NUCLEOTIDE SEQUENCE [LARGE SCALE GENOMIC DNA]</scope>
    <source>
        <strain evidence="6">NCAIM B.02333</strain>
    </source>
</reference>
<sequence length="355" mass="36807">MTLLPLQAHHDQAQETLPPEVYEYYASGAGAELTLQEQEQAWARFRLRPRVLRDVSTVDLTTTLLGTPFSSPVAVAPAAFQQLAHPDGELAVARAARATGSLYVCSTRASRPLEDVAAAADGPWWFQVYNMRDRDLTAALVRRAAAAGARALVVTGDTPVVGIKRRVSGTRISVPDDSYLVNLERHLAGLPATAARAAAEQDPSATVDVVGWLREISDLPVLVKGVLRGDEAVRCLDAGAAGVVVSNHGGRQLDRAVPSALALAEVVRAVDGRGPVLVDGGVRSGLDCLVALALGAAAVLVGRPVVWGLAADGATGAAAALTALTDDLAHVMALTGAASLAELDPSLVVPPATGW</sequence>
<dbReference type="PANTHER" id="PTHR10578">
    <property type="entry name" value="S -2-HYDROXY-ACID OXIDASE-RELATED"/>
    <property type="match status" value="1"/>
</dbReference>
<proteinExistence type="inferred from homology"/>
<comment type="cofactor">
    <cofactor evidence="1">
        <name>FMN</name>
        <dbReference type="ChEBI" id="CHEBI:58210"/>
    </cofactor>
</comment>
<name>A0ABV7WI19_9MICO</name>
<dbReference type="InterPro" id="IPR013785">
    <property type="entry name" value="Aldolase_TIM"/>
</dbReference>
<evidence type="ECO:0000259" key="4">
    <source>
        <dbReference type="PROSITE" id="PS51349"/>
    </source>
</evidence>
<dbReference type="InterPro" id="IPR037396">
    <property type="entry name" value="FMN_HAD"/>
</dbReference>
<dbReference type="PROSITE" id="PS51349">
    <property type="entry name" value="FMN_HYDROXY_ACID_DH_2"/>
    <property type="match status" value="1"/>
</dbReference>
<dbReference type="PIRSF" id="PIRSF000138">
    <property type="entry name" value="Al-hdrx_acd_dh"/>
    <property type="match status" value="1"/>
</dbReference>
<keyword evidence="6" id="KW-1185">Reference proteome</keyword>
<protein>
    <submittedName>
        <fullName evidence="5">Alpha-hydroxy acid oxidase</fullName>
        <ecNumber evidence="5">1.-.-.-</ecNumber>
    </submittedName>
</protein>
<dbReference type="PROSITE" id="PS00557">
    <property type="entry name" value="FMN_HYDROXY_ACID_DH_1"/>
    <property type="match status" value="1"/>
</dbReference>
<evidence type="ECO:0000256" key="1">
    <source>
        <dbReference type="ARBA" id="ARBA00001917"/>
    </source>
</evidence>
<dbReference type="InterPro" id="IPR012133">
    <property type="entry name" value="Alpha-hydoxy_acid_DH_FMN"/>
</dbReference>
<dbReference type="RefSeq" id="WP_340290764.1">
    <property type="nucleotide sequence ID" value="NZ_JBBEOI010000023.1"/>
</dbReference>
<gene>
    <name evidence="5" type="ORF">ACFOLH_10140</name>
</gene>
<comment type="similarity">
    <text evidence="3">Belongs to the FMN-dependent alpha-hydroxy acid dehydrogenase family.</text>
</comment>
<comment type="caution">
    <text evidence="5">The sequence shown here is derived from an EMBL/GenBank/DDBJ whole genome shotgun (WGS) entry which is preliminary data.</text>
</comment>
<evidence type="ECO:0000256" key="2">
    <source>
        <dbReference type="ARBA" id="ARBA00023002"/>
    </source>
</evidence>
<evidence type="ECO:0000313" key="5">
    <source>
        <dbReference type="EMBL" id="MFC3688701.1"/>
    </source>
</evidence>
<dbReference type="GO" id="GO:0016491">
    <property type="term" value="F:oxidoreductase activity"/>
    <property type="evidence" value="ECO:0007669"/>
    <property type="project" value="UniProtKB-KW"/>
</dbReference>
<dbReference type="EC" id="1.-.-.-" evidence="5"/>
<evidence type="ECO:0000313" key="6">
    <source>
        <dbReference type="Proteomes" id="UP001595685"/>
    </source>
</evidence>
<evidence type="ECO:0000256" key="3">
    <source>
        <dbReference type="ARBA" id="ARBA00024042"/>
    </source>
</evidence>
<dbReference type="EMBL" id="JBHRWW010000006">
    <property type="protein sequence ID" value="MFC3688701.1"/>
    <property type="molecule type" value="Genomic_DNA"/>
</dbReference>
<keyword evidence="2 5" id="KW-0560">Oxidoreductase</keyword>
<dbReference type="CDD" id="cd02809">
    <property type="entry name" value="alpha_hydroxyacid_oxid_FMN"/>
    <property type="match status" value="1"/>
</dbReference>
<dbReference type="Gene3D" id="3.20.20.70">
    <property type="entry name" value="Aldolase class I"/>
    <property type="match status" value="1"/>
</dbReference>